<evidence type="ECO:0000313" key="5">
    <source>
        <dbReference type="EMBL" id="SDX54289.1"/>
    </source>
</evidence>
<keyword evidence="6" id="KW-1185">Reference proteome</keyword>
<proteinExistence type="inferred from homology"/>
<dbReference type="GO" id="GO:0008781">
    <property type="term" value="F:N-acylneuraminate cytidylyltransferase activity"/>
    <property type="evidence" value="ECO:0007669"/>
    <property type="project" value="UniProtKB-EC"/>
</dbReference>
<dbReference type="PANTHER" id="PTHR21485">
    <property type="entry name" value="HAD SUPERFAMILY MEMBERS CMAS AND KDSC"/>
    <property type="match status" value="1"/>
</dbReference>
<dbReference type="PANTHER" id="PTHR21485:SF3">
    <property type="entry name" value="N-ACYLNEURAMINATE CYTIDYLYLTRANSFERASE"/>
    <property type="match status" value="1"/>
</dbReference>
<comment type="pathway">
    <text evidence="2">Amino-sugar metabolism; N-acetylneuraminate metabolism.</text>
</comment>
<name>A0A1H3CLI2_9PROT</name>
<dbReference type="GO" id="GO:0006054">
    <property type="term" value="P:N-acetylneuraminate metabolic process"/>
    <property type="evidence" value="ECO:0007669"/>
    <property type="project" value="UniProtKB-UniPathway"/>
</dbReference>
<evidence type="ECO:0000313" key="6">
    <source>
        <dbReference type="Proteomes" id="UP000198640"/>
    </source>
</evidence>
<dbReference type="InterPro" id="IPR036412">
    <property type="entry name" value="HAD-like_sf"/>
</dbReference>
<dbReference type="SUPFAM" id="SSF53448">
    <property type="entry name" value="Nucleotide-diphospho-sugar transferases"/>
    <property type="match status" value="1"/>
</dbReference>
<evidence type="ECO:0000256" key="3">
    <source>
        <dbReference type="ARBA" id="ARBA00010726"/>
    </source>
</evidence>
<sequence>MYAQRKVLAVVPARGGSKGVPLKNLRKIGGTSLVGHVGQLVRELGWIDRAVVSTDHPEIARTAEQAGLAAPFWRPAELSGDRIGDIPVLQHALQAMESIDGCEYDIILMLQPTSPLRLPEHVAATVEKLVQGNFDAVWTVSPTDLKYHPLKQLALDDDAMLGLWDQRGADIIARQQLKPVYHRNGAAYALTRACLLTQSALMGARSAAVVIDTPMLSIDSEDDLDQAECLLNKQASQHAPQLRVRQEGAAAPFKTFVVDIDGVLASLVANNDYTLSEPIQENIAIINRLYEAGHRIILFTARGSATGIDWQDVTRKQMTDWKVRFHALQFGKPAADYYIDDRLITLQEALQHC</sequence>
<accession>A0A1H3CLI2</accession>
<comment type="similarity">
    <text evidence="3">Belongs to the CMP-NeuNAc synthase family.</text>
</comment>
<dbReference type="Gene3D" id="3.90.550.10">
    <property type="entry name" value="Spore Coat Polysaccharide Biosynthesis Protein SpsA, Chain A"/>
    <property type="match status" value="1"/>
</dbReference>
<dbReference type="CDD" id="cd02513">
    <property type="entry name" value="CMP-NeuAc_Synthase"/>
    <property type="match status" value="1"/>
</dbReference>
<gene>
    <name evidence="5" type="ORF">SAMN05421881_100338</name>
</gene>
<reference evidence="5 6" key="1">
    <citation type="submission" date="2016-10" db="EMBL/GenBank/DDBJ databases">
        <authorList>
            <person name="de Groot N.N."/>
        </authorList>
    </citation>
    <scope>NUCLEOTIDE SEQUENCE [LARGE SCALE GENOMIC DNA]</scope>
    <source>
        <strain evidence="5 6">Nm1</strain>
    </source>
</reference>
<evidence type="ECO:0000256" key="2">
    <source>
        <dbReference type="ARBA" id="ARBA00005141"/>
    </source>
</evidence>
<evidence type="ECO:0000256" key="1">
    <source>
        <dbReference type="ARBA" id="ARBA00001862"/>
    </source>
</evidence>
<comment type="catalytic activity">
    <reaction evidence="1">
        <text>an N-acylneuraminate + CTP = a CMP-N-acyl-beta-neuraminate + diphosphate</text>
        <dbReference type="Rhea" id="RHEA:11344"/>
        <dbReference type="ChEBI" id="CHEBI:33019"/>
        <dbReference type="ChEBI" id="CHEBI:37563"/>
        <dbReference type="ChEBI" id="CHEBI:60073"/>
        <dbReference type="ChEBI" id="CHEBI:68671"/>
        <dbReference type="EC" id="2.7.7.43"/>
    </reaction>
</comment>
<organism evidence="5 6">
    <name type="scientific">Nitrosomonas halophila</name>
    <dbReference type="NCBI Taxonomy" id="44576"/>
    <lineage>
        <taxon>Bacteria</taxon>
        <taxon>Pseudomonadati</taxon>
        <taxon>Pseudomonadota</taxon>
        <taxon>Betaproteobacteria</taxon>
        <taxon>Nitrosomonadales</taxon>
        <taxon>Nitrosomonadaceae</taxon>
        <taxon>Nitrosomonas</taxon>
    </lineage>
</organism>
<dbReference type="RefSeq" id="WP_090411302.1">
    <property type="nucleotide sequence ID" value="NZ_FNOY01000003.1"/>
</dbReference>
<dbReference type="EMBL" id="FNOY01000003">
    <property type="protein sequence ID" value="SDX54289.1"/>
    <property type="molecule type" value="Genomic_DNA"/>
</dbReference>
<dbReference type="Gene3D" id="3.40.50.1000">
    <property type="entry name" value="HAD superfamily/HAD-like"/>
    <property type="match status" value="1"/>
</dbReference>
<dbReference type="OrthoDB" id="9805604at2"/>
<dbReference type="EC" id="2.7.7.43" evidence="4"/>
<dbReference type="Proteomes" id="UP000198640">
    <property type="component" value="Unassembled WGS sequence"/>
</dbReference>
<dbReference type="STRING" id="44576.SAMN05421881_100338"/>
<evidence type="ECO:0000256" key="4">
    <source>
        <dbReference type="ARBA" id="ARBA00012491"/>
    </source>
</evidence>
<dbReference type="SUPFAM" id="SSF56784">
    <property type="entry name" value="HAD-like"/>
    <property type="match status" value="1"/>
</dbReference>
<dbReference type="InterPro" id="IPR029044">
    <property type="entry name" value="Nucleotide-diphossugar_trans"/>
</dbReference>
<dbReference type="Pfam" id="PF02348">
    <property type="entry name" value="CTP_transf_3"/>
    <property type="match status" value="1"/>
</dbReference>
<dbReference type="InterPro" id="IPR023214">
    <property type="entry name" value="HAD_sf"/>
</dbReference>
<dbReference type="AlphaFoldDB" id="A0A1H3CLI2"/>
<dbReference type="InterPro" id="IPR003329">
    <property type="entry name" value="Cytidylyl_trans"/>
</dbReference>
<dbReference type="InterPro" id="IPR050793">
    <property type="entry name" value="CMP-NeuNAc_synthase"/>
</dbReference>
<dbReference type="UniPathway" id="UPA00628"/>
<protein>
    <recommendedName>
        <fullName evidence="4">N-acylneuraminate cytidylyltransferase</fullName>
        <ecNumber evidence="4">2.7.7.43</ecNumber>
    </recommendedName>
</protein>